<keyword evidence="3" id="KW-0963">Cytoplasm</keyword>
<organism evidence="4 5">
    <name type="scientific">Methylocella tundrae</name>
    <dbReference type="NCBI Taxonomy" id="227605"/>
    <lineage>
        <taxon>Bacteria</taxon>
        <taxon>Pseudomonadati</taxon>
        <taxon>Pseudomonadota</taxon>
        <taxon>Alphaproteobacteria</taxon>
        <taxon>Hyphomicrobiales</taxon>
        <taxon>Beijerinckiaceae</taxon>
        <taxon>Methylocella</taxon>
    </lineage>
</organism>
<dbReference type="EMBL" id="CABFMQ020000068">
    <property type="protein sequence ID" value="VTZ49453.1"/>
    <property type="molecule type" value="Genomic_DNA"/>
</dbReference>
<dbReference type="GO" id="GO:0005737">
    <property type="term" value="C:cytoplasm"/>
    <property type="evidence" value="ECO:0007669"/>
    <property type="project" value="UniProtKB-SubCell"/>
</dbReference>
<keyword evidence="5" id="KW-1185">Reference proteome</keyword>
<evidence type="ECO:0000256" key="2">
    <source>
        <dbReference type="ARBA" id="ARBA00023186"/>
    </source>
</evidence>
<comment type="caution">
    <text evidence="4">The sequence shown here is derived from an EMBL/GenBank/DDBJ whole genome shotgun (WGS) entry which is preliminary data.</text>
</comment>
<sequence length="224" mass="24397">MEAILVNTGGGLVEGDRISSEIGVREGARLTVTTQAAEKIYRSLTEETRITTDLAVAEGAQLTWTPQETILFDGARLRRRQCVSVTETSRFLAAEIVIFGRIARGERFTCGSLRDNWAIRCRGKLLWMDCLRLDEGFLAEKTRRFAFGDSAGLGTIIYFGPDSASILPVAQDAAARLGGGATLVNGVLLARFLNDDEAQLRAASFSFAEELHKSMAGSVCWENA</sequence>
<dbReference type="HAMAP" id="MF_01384">
    <property type="entry name" value="UreD"/>
    <property type="match status" value="1"/>
</dbReference>
<dbReference type="RefSeq" id="WP_174511778.1">
    <property type="nucleotide sequence ID" value="NZ_CABFMQ020000068.1"/>
</dbReference>
<keyword evidence="2 3" id="KW-0143">Chaperone</keyword>
<gene>
    <name evidence="3" type="primary">ureD</name>
    <name evidence="4" type="ORF">MPC4_160103</name>
</gene>
<dbReference type="PANTHER" id="PTHR33643:SF1">
    <property type="entry name" value="UREASE ACCESSORY PROTEIN D"/>
    <property type="match status" value="1"/>
</dbReference>
<protein>
    <recommendedName>
        <fullName evidence="3">Urease accessory protein UreD</fullName>
    </recommendedName>
</protein>
<comment type="similarity">
    <text evidence="1 3">Belongs to the UreD family.</text>
</comment>
<accession>A0A8B6M519</accession>
<comment type="subunit">
    <text evidence="3">UreD, UreF and UreG form a complex that acts as a GTP-hydrolysis-dependent molecular chaperone, activating the urease apoprotein by helping to assemble the nickel containing metallocenter of UreC. The UreE protein probably delivers the nickel.</text>
</comment>
<dbReference type="AlphaFoldDB" id="A0A8B6M519"/>
<dbReference type="Proteomes" id="UP000485880">
    <property type="component" value="Unassembled WGS sequence"/>
</dbReference>
<evidence type="ECO:0000313" key="5">
    <source>
        <dbReference type="Proteomes" id="UP000485880"/>
    </source>
</evidence>
<dbReference type="GO" id="GO:0016151">
    <property type="term" value="F:nickel cation binding"/>
    <property type="evidence" value="ECO:0007669"/>
    <property type="project" value="UniProtKB-UniRule"/>
</dbReference>
<keyword evidence="3" id="KW-0996">Nickel insertion</keyword>
<dbReference type="PANTHER" id="PTHR33643">
    <property type="entry name" value="UREASE ACCESSORY PROTEIN D"/>
    <property type="match status" value="1"/>
</dbReference>
<comment type="subcellular location">
    <subcellularLocation>
        <location evidence="3">Cytoplasm</location>
    </subcellularLocation>
</comment>
<name>A0A8B6M519_METTU</name>
<evidence type="ECO:0000256" key="3">
    <source>
        <dbReference type="HAMAP-Rule" id="MF_01384"/>
    </source>
</evidence>
<comment type="function">
    <text evidence="3">Required for maturation of urease via the functional incorporation of the urease nickel metallocenter.</text>
</comment>
<dbReference type="InterPro" id="IPR002669">
    <property type="entry name" value="UreD"/>
</dbReference>
<reference evidence="4 5" key="1">
    <citation type="submission" date="2019-05" db="EMBL/GenBank/DDBJ databases">
        <authorList>
            <person name="Farhan Ul Haque M."/>
        </authorList>
    </citation>
    <scope>NUCLEOTIDE SEQUENCE [LARGE SCALE GENOMIC DNA]</scope>
    <source>
        <strain evidence="4">2</strain>
    </source>
</reference>
<proteinExistence type="inferred from homology"/>
<evidence type="ECO:0000313" key="4">
    <source>
        <dbReference type="EMBL" id="VTZ49453.1"/>
    </source>
</evidence>
<evidence type="ECO:0000256" key="1">
    <source>
        <dbReference type="ARBA" id="ARBA00007177"/>
    </source>
</evidence>
<dbReference type="Pfam" id="PF01774">
    <property type="entry name" value="UreD"/>
    <property type="match status" value="1"/>
</dbReference>